<feature type="non-terminal residue" evidence="1">
    <location>
        <position position="1"/>
    </location>
</feature>
<accession>A0AAW0W801</accession>
<comment type="caution">
    <text evidence="1">The sequence shown here is derived from an EMBL/GenBank/DDBJ whole genome shotgun (WGS) entry which is preliminary data.</text>
</comment>
<name>A0AAW0W801_CHEQU</name>
<organism evidence="1 2">
    <name type="scientific">Cherax quadricarinatus</name>
    <name type="common">Australian red claw crayfish</name>
    <dbReference type="NCBI Taxonomy" id="27406"/>
    <lineage>
        <taxon>Eukaryota</taxon>
        <taxon>Metazoa</taxon>
        <taxon>Ecdysozoa</taxon>
        <taxon>Arthropoda</taxon>
        <taxon>Crustacea</taxon>
        <taxon>Multicrustacea</taxon>
        <taxon>Malacostraca</taxon>
        <taxon>Eumalacostraca</taxon>
        <taxon>Eucarida</taxon>
        <taxon>Decapoda</taxon>
        <taxon>Pleocyemata</taxon>
        <taxon>Astacidea</taxon>
        <taxon>Parastacoidea</taxon>
        <taxon>Parastacidae</taxon>
        <taxon>Cherax</taxon>
    </lineage>
</organism>
<proteinExistence type="predicted"/>
<evidence type="ECO:0000313" key="1">
    <source>
        <dbReference type="EMBL" id="KAK8725437.1"/>
    </source>
</evidence>
<dbReference type="AlphaFoldDB" id="A0AAW0W801"/>
<dbReference type="EMBL" id="JARKIK010000083">
    <property type="protein sequence ID" value="KAK8725437.1"/>
    <property type="molecule type" value="Genomic_DNA"/>
</dbReference>
<protein>
    <submittedName>
        <fullName evidence="1">Uncharacterized protein</fullName>
    </submittedName>
</protein>
<keyword evidence="2" id="KW-1185">Reference proteome</keyword>
<reference evidence="1 2" key="1">
    <citation type="journal article" date="2024" name="BMC Genomics">
        <title>Genome assembly of redclaw crayfish (Cherax quadricarinatus) provides insights into its immune adaptation and hypoxia tolerance.</title>
        <authorList>
            <person name="Liu Z."/>
            <person name="Zheng J."/>
            <person name="Li H."/>
            <person name="Fang K."/>
            <person name="Wang S."/>
            <person name="He J."/>
            <person name="Zhou D."/>
            <person name="Weng S."/>
            <person name="Chi M."/>
            <person name="Gu Z."/>
            <person name="He J."/>
            <person name="Li F."/>
            <person name="Wang M."/>
        </authorList>
    </citation>
    <scope>NUCLEOTIDE SEQUENCE [LARGE SCALE GENOMIC DNA]</scope>
    <source>
        <strain evidence="1">ZL_2023a</strain>
    </source>
</reference>
<evidence type="ECO:0000313" key="2">
    <source>
        <dbReference type="Proteomes" id="UP001445076"/>
    </source>
</evidence>
<dbReference type="Proteomes" id="UP001445076">
    <property type="component" value="Unassembled WGS sequence"/>
</dbReference>
<gene>
    <name evidence="1" type="ORF">OTU49_010853</name>
</gene>
<sequence length="154" mass="17677">LPQAHPPGCSPSAKRQLLQEQRALSSCVRTHPQHFLQYLHQRQEDRRCLTVKVRSLLMEWNRASQKSLAQEGEMVSMVPLSVPVSLQHKHGTPTPSPMVSRVFSRRPPMETHLEENDESSGYSSSHAHSFRSYHDMTCTEHPLRGHVWDNHHSC</sequence>